<feature type="compositionally biased region" description="Gly residues" evidence="1">
    <location>
        <begin position="80"/>
        <end position="95"/>
    </location>
</feature>
<protein>
    <submittedName>
        <fullName evidence="3">Uncharacterized protein</fullName>
    </submittedName>
</protein>
<keyword evidence="2" id="KW-0732">Signal</keyword>
<sequence length="159" mass="15613">MRRFAFVLTPCLVLGLLACAPDPQEPNAFMTQGYSTQQTGADTDTSGDSAESGDSADTEVPQDLPSGDGDGDGDTDPGDTGTGDGDGDTGPGDGDTTGNPICGNGLIDDGEQCDGGNLGGFTCMDLGYSGGTLGCDPITCTYDAAACVTDMDGGGGTTG</sequence>
<name>A0A2S9YG51_9BACT</name>
<proteinExistence type="predicted"/>
<feature type="compositionally biased region" description="Low complexity" evidence="1">
    <location>
        <begin position="41"/>
        <end position="59"/>
    </location>
</feature>
<evidence type="ECO:0000313" key="4">
    <source>
        <dbReference type="Proteomes" id="UP000237968"/>
    </source>
</evidence>
<evidence type="ECO:0000313" key="3">
    <source>
        <dbReference type="EMBL" id="PRQ04085.1"/>
    </source>
</evidence>
<accession>A0A2S9YG51</accession>
<dbReference type="AlphaFoldDB" id="A0A2S9YG51"/>
<reference evidence="3 4" key="1">
    <citation type="submission" date="2018-03" db="EMBL/GenBank/DDBJ databases">
        <title>Draft Genome Sequences of the Obligatory Marine Myxobacteria Enhygromyxa salina SWB005.</title>
        <authorList>
            <person name="Poehlein A."/>
            <person name="Moghaddam J.A."/>
            <person name="Harms H."/>
            <person name="Alanjari M."/>
            <person name="Koenig G.M."/>
            <person name="Daniel R."/>
            <person name="Schaeberle T.F."/>
        </authorList>
    </citation>
    <scope>NUCLEOTIDE SEQUENCE [LARGE SCALE GENOMIC DNA]</scope>
    <source>
        <strain evidence="3 4">SWB005</strain>
    </source>
</reference>
<evidence type="ECO:0000256" key="2">
    <source>
        <dbReference type="SAM" id="SignalP"/>
    </source>
</evidence>
<organism evidence="3 4">
    <name type="scientific">Enhygromyxa salina</name>
    <dbReference type="NCBI Taxonomy" id="215803"/>
    <lineage>
        <taxon>Bacteria</taxon>
        <taxon>Pseudomonadati</taxon>
        <taxon>Myxococcota</taxon>
        <taxon>Polyangia</taxon>
        <taxon>Nannocystales</taxon>
        <taxon>Nannocystaceae</taxon>
        <taxon>Enhygromyxa</taxon>
    </lineage>
</organism>
<feature type="chain" id="PRO_5015696422" evidence="2">
    <location>
        <begin position="21"/>
        <end position="159"/>
    </location>
</feature>
<feature type="region of interest" description="Disordered" evidence="1">
    <location>
        <begin position="36"/>
        <end position="103"/>
    </location>
</feature>
<dbReference type="Proteomes" id="UP000237968">
    <property type="component" value="Unassembled WGS sequence"/>
</dbReference>
<keyword evidence="4" id="KW-1185">Reference proteome</keyword>
<comment type="caution">
    <text evidence="3">The sequence shown here is derived from an EMBL/GenBank/DDBJ whole genome shotgun (WGS) entry which is preliminary data.</text>
</comment>
<feature type="signal peptide" evidence="2">
    <location>
        <begin position="1"/>
        <end position="20"/>
    </location>
</feature>
<dbReference type="EMBL" id="PVNK01000064">
    <property type="protein sequence ID" value="PRQ04085.1"/>
    <property type="molecule type" value="Genomic_DNA"/>
</dbReference>
<evidence type="ECO:0000256" key="1">
    <source>
        <dbReference type="SAM" id="MobiDB-lite"/>
    </source>
</evidence>
<dbReference type="PROSITE" id="PS51257">
    <property type="entry name" value="PROKAR_LIPOPROTEIN"/>
    <property type="match status" value="1"/>
</dbReference>
<gene>
    <name evidence="3" type="ORF">ENSA5_11330</name>
</gene>